<keyword evidence="2" id="KW-1185">Reference proteome</keyword>
<evidence type="ECO:0000313" key="2">
    <source>
        <dbReference type="Proteomes" id="UP000315783"/>
    </source>
</evidence>
<proteinExistence type="predicted"/>
<organism evidence="1 2">
    <name type="scientific">Cordyceps javanica</name>
    <dbReference type="NCBI Taxonomy" id="43265"/>
    <lineage>
        <taxon>Eukaryota</taxon>
        <taxon>Fungi</taxon>
        <taxon>Dikarya</taxon>
        <taxon>Ascomycota</taxon>
        <taxon>Pezizomycotina</taxon>
        <taxon>Sordariomycetes</taxon>
        <taxon>Hypocreomycetidae</taxon>
        <taxon>Hypocreales</taxon>
        <taxon>Cordycipitaceae</taxon>
        <taxon>Cordyceps</taxon>
    </lineage>
</organism>
<name>A0A545URN0_9HYPO</name>
<reference evidence="1 2" key="1">
    <citation type="journal article" date="2019" name="Appl. Microbiol. Biotechnol.">
        <title>Genome sequence of Isaria javanica and comparative genome analysis insights into family S53 peptidase evolution in fungal entomopathogens.</title>
        <authorList>
            <person name="Lin R."/>
            <person name="Zhang X."/>
            <person name="Xin B."/>
            <person name="Zou M."/>
            <person name="Gao Y."/>
            <person name="Qin F."/>
            <person name="Hu Q."/>
            <person name="Xie B."/>
            <person name="Cheng X."/>
        </authorList>
    </citation>
    <scope>NUCLEOTIDE SEQUENCE [LARGE SCALE GENOMIC DNA]</scope>
    <source>
        <strain evidence="1 2">IJ1G</strain>
    </source>
</reference>
<evidence type="ECO:0000313" key="1">
    <source>
        <dbReference type="EMBL" id="TQV92121.1"/>
    </source>
</evidence>
<dbReference type="Proteomes" id="UP000315783">
    <property type="component" value="Unassembled WGS sequence"/>
</dbReference>
<comment type="caution">
    <text evidence="1">The sequence shown here is derived from an EMBL/GenBank/DDBJ whole genome shotgun (WGS) entry which is preliminary data.</text>
</comment>
<accession>A0A545URN0</accession>
<gene>
    <name evidence="1" type="ORF">IF1G_09193</name>
</gene>
<dbReference type="AlphaFoldDB" id="A0A545URN0"/>
<sequence length="79" mass="8773">MKSQPVTFPTRRDPERKPCASYVKTLMSPSHRQLMPIRWNVASELHCRVCGDNRASTAAPATRFPVIAAAQGILHCRGV</sequence>
<dbReference type="EMBL" id="SPUK01000016">
    <property type="protein sequence ID" value="TQV92121.1"/>
    <property type="molecule type" value="Genomic_DNA"/>
</dbReference>
<protein>
    <submittedName>
        <fullName evidence="1">Uncharacterized protein</fullName>
    </submittedName>
</protein>